<dbReference type="Gene3D" id="3.30.559.10">
    <property type="entry name" value="Chloramphenicol acetyltransferase-like domain"/>
    <property type="match status" value="2"/>
</dbReference>
<dbReference type="Gene3D" id="3.30.559.30">
    <property type="entry name" value="Nonribosomal peptide synthetase, condensation domain"/>
    <property type="match status" value="2"/>
</dbReference>
<dbReference type="AlphaFoldDB" id="A0AAW4JBR0"/>
<sequence>MQLVIIFICLYDAKTRLICQPSYRSMCELTSMQAACWFGRSTSTDLGGVSAHLYAEFDGQIIDLQKLNLAIQRLYQEHDLLRLNLSVDGIPNIMSETPHPILEVEDFSMLSENKLEQALLQKREQWTHQKLDLSNGQTARFSISVLKNGHFRFHIDTDMIAIDPSSFRRLMEDLSLFYEDPDISYVPPPNFFEWHHQTRTDPDLKKLNQRDRLWWKQRLPNITPAPSLPITHEKLETAKSYRLSTWLQPEIRKALQQLAQKQHITISNLILGLFAYTLGNATQDQAFRLNIPTFWREPILENIERSIGDFANLVILDVHMEQADSLATLCKQIANQMLDLLEHSHYPGVNILRDLSRYHGRAELAPVVFTAALDLANGDLLSERVHRVFGEMNWVISQGPQVALDAQVVNLNGGILVNWDIRLDHLPKTWISSLFESFSDLLRKLAADPEQLHIPITASEQHPKSHITSVKPLNALQQAYLLGRTQTLPLGGVAMQEFRQYHGSMDIVLLRQRLIEMVRRHESLRTYIDKNKLTQFLSDQITVNLKEIDLRALSLELAFDQIESYKHQYTHDLFDLNQSPWNITVFLLENNLLTIFVRFDALILDGRSIATLMLELFDGQQYDIETQTLEHEIVHNSSKQQSDLRYWEEKFSRLTDIPQLPWTTPLQQLMTSRYQRKKLIIAKDQFKKLSKIGAKHSLFKNSVIMSVILQVLSHWSTNRALCVAIPTLPLYTGPFVNSSTFIAVEWKYTAQFVQQANQLQTEILAGLQHLSFSGVDLARLLFEKTGKVPVLPIVITNGLSWSVLPESHAIQLQDGLTQTPQVAIDIRFSTGNDEALVFDIDYAEDALSAEMIDDFLHMLHSAIYQIIDSNIFTFDLTEFVTALQSNRQYFKNNVAQYQYRSLQNSTVKTTKQRHQLLQIYLEALGQSNNDITDHSINFTHLGLRPQHLKIISKRIRETYAIQLSPAQLIHCRNISDVEKLLVSHSPVF</sequence>
<dbReference type="GO" id="GO:0044550">
    <property type="term" value="P:secondary metabolite biosynthetic process"/>
    <property type="evidence" value="ECO:0007669"/>
    <property type="project" value="TreeGrafter"/>
</dbReference>
<dbReference type="InterPro" id="IPR023213">
    <property type="entry name" value="CAT-like_dom_sf"/>
</dbReference>
<dbReference type="CDD" id="cd19535">
    <property type="entry name" value="Cyc_NRPS"/>
    <property type="match status" value="1"/>
</dbReference>
<dbReference type="PANTHER" id="PTHR45527">
    <property type="entry name" value="NONRIBOSOMAL PEPTIDE SYNTHETASE"/>
    <property type="match status" value="1"/>
</dbReference>
<dbReference type="GO" id="GO:0005737">
    <property type="term" value="C:cytoplasm"/>
    <property type="evidence" value="ECO:0007669"/>
    <property type="project" value="TreeGrafter"/>
</dbReference>
<comment type="caution">
    <text evidence="3">The sequence shown here is derived from an EMBL/GenBank/DDBJ whole genome shotgun (WGS) entry which is preliminary data.</text>
</comment>
<dbReference type="RefSeq" id="WP_208464436.1">
    <property type="nucleotide sequence ID" value="NZ_JAGFOT010000010.1"/>
</dbReference>
<dbReference type="PANTHER" id="PTHR45527:SF10">
    <property type="entry name" value="PYOCHELIN SYNTHASE PCHF"/>
    <property type="match status" value="1"/>
</dbReference>
<evidence type="ECO:0000313" key="4">
    <source>
        <dbReference type="Proteomes" id="UP000670925"/>
    </source>
</evidence>
<dbReference type="GO" id="GO:0016874">
    <property type="term" value="F:ligase activity"/>
    <property type="evidence" value="ECO:0007669"/>
    <property type="project" value="UniProtKB-KW"/>
</dbReference>
<organism evidence="3 4">
    <name type="scientific">Acinetobacter haemolyticus</name>
    <dbReference type="NCBI Taxonomy" id="29430"/>
    <lineage>
        <taxon>Bacteria</taxon>
        <taxon>Pseudomonadati</taxon>
        <taxon>Pseudomonadota</taxon>
        <taxon>Gammaproteobacteria</taxon>
        <taxon>Moraxellales</taxon>
        <taxon>Moraxellaceae</taxon>
        <taxon>Acinetobacter</taxon>
    </lineage>
</organism>
<feature type="domain" description="Condensation" evidence="2">
    <location>
        <begin position="496"/>
        <end position="868"/>
    </location>
</feature>
<dbReference type="Proteomes" id="UP000670925">
    <property type="component" value="Unassembled WGS sequence"/>
</dbReference>
<accession>A0AAW4JBR0</accession>
<keyword evidence="1" id="KW-0436">Ligase</keyword>
<dbReference type="GO" id="GO:0031177">
    <property type="term" value="F:phosphopantetheine binding"/>
    <property type="evidence" value="ECO:0007669"/>
    <property type="project" value="TreeGrafter"/>
</dbReference>
<dbReference type="EMBL" id="JAGFOT010000010">
    <property type="protein sequence ID" value="MBO3658499.1"/>
    <property type="molecule type" value="Genomic_DNA"/>
</dbReference>
<protein>
    <submittedName>
        <fullName evidence="3">Peptide synthetase</fullName>
    </submittedName>
</protein>
<dbReference type="GO" id="GO:0043041">
    <property type="term" value="P:amino acid activation for nonribosomal peptide biosynthetic process"/>
    <property type="evidence" value="ECO:0007669"/>
    <property type="project" value="TreeGrafter"/>
</dbReference>
<dbReference type="InterPro" id="IPR001242">
    <property type="entry name" value="Condensation_dom"/>
</dbReference>
<gene>
    <name evidence="3" type="ORF">J5N55_10475</name>
</gene>
<feature type="domain" description="Condensation" evidence="2">
    <location>
        <begin position="25"/>
        <end position="452"/>
    </location>
</feature>
<dbReference type="InterPro" id="IPR057737">
    <property type="entry name" value="Condensation_MtbB-like"/>
</dbReference>
<evidence type="ECO:0000256" key="1">
    <source>
        <dbReference type="ARBA" id="ARBA00022598"/>
    </source>
</evidence>
<dbReference type="SUPFAM" id="SSF52777">
    <property type="entry name" value="CoA-dependent acyltransferases"/>
    <property type="match status" value="4"/>
</dbReference>
<evidence type="ECO:0000313" key="3">
    <source>
        <dbReference type="EMBL" id="MBO3658499.1"/>
    </source>
</evidence>
<evidence type="ECO:0000259" key="2">
    <source>
        <dbReference type="Pfam" id="PF00668"/>
    </source>
</evidence>
<dbReference type="Pfam" id="PF00668">
    <property type="entry name" value="Condensation"/>
    <property type="match status" value="2"/>
</dbReference>
<name>A0AAW4JBR0_ACIHA</name>
<reference evidence="3" key="1">
    <citation type="submission" date="2021-03" db="EMBL/GenBank/DDBJ databases">
        <title>Acinetobacter spp. whole-genome sequenced from Terengganu.</title>
        <authorList>
            <person name="Mohd Rani F."/>
        </authorList>
    </citation>
    <scope>NUCLEOTIDE SEQUENCE</scope>
    <source>
        <strain evidence="3">AC1502</strain>
    </source>
</reference>
<proteinExistence type="predicted"/>